<reference evidence="1 2" key="1">
    <citation type="submission" date="2018-12" db="EMBL/GenBank/DDBJ databases">
        <authorList>
            <consortium name="Pathogen Informatics"/>
        </authorList>
    </citation>
    <scope>NUCLEOTIDE SEQUENCE [LARGE SCALE GENOMIC DNA]</scope>
    <source>
        <strain evidence="1 2">NCTC10296</strain>
    </source>
</reference>
<keyword evidence="2" id="KW-1185">Reference proteome</keyword>
<gene>
    <name evidence="1" type="ORF">NCTC10296_00830</name>
</gene>
<dbReference type="Proteomes" id="UP000279284">
    <property type="component" value="Chromosome"/>
</dbReference>
<evidence type="ECO:0000313" key="2">
    <source>
        <dbReference type="Proteomes" id="UP000279284"/>
    </source>
</evidence>
<organism evidence="1 2">
    <name type="scientific">Neisseria canis</name>
    <dbReference type="NCBI Taxonomy" id="493"/>
    <lineage>
        <taxon>Bacteria</taxon>
        <taxon>Pseudomonadati</taxon>
        <taxon>Pseudomonadota</taxon>
        <taxon>Betaproteobacteria</taxon>
        <taxon>Neisseriales</taxon>
        <taxon>Neisseriaceae</taxon>
        <taxon>Neisseria</taxon>
    </lineage>
</organism>
<proteinExistence type="predicted"/>
<name>A0A448D721_9NEIS</name>
<dbReference type="RefSeq" id="WP_126326586.1">
    <property type="nucleotide sequence ID" value="NZ_CAUJPY010000060.1"/>
</dbReference>
<sequence>MKSQSILNIKNKSELMEKIEFMTSLGIYQSELMATVLMDNYVFGKKQIDLISKQDIFNCCIKIYCKQIKKGGINSKFYLAEQLLKRKNIYLISDKYLGEFLMNIAGYENSSKACGYFSNKFYKLNRKDLGEFWMQKSIIGCLDKTGIKINLLFDDQKREIKLKT</sequence>
<protein>
    <submittedName>
        <fullName evidence="1">Uncharacterized protein</fullName>
    </submittedName>
</protein>
<accession>A0A448D721</accession>
<evidence type="ECO:0000313" key="1">
    <source>
        <dbReference type="EMBL" id="VEF00390.1"/>
    </source>
</evidence>
<dbReference type="KEGG" id="nci:NCTC10296_00830"/>
<dbReference type="AlphaFoldDB" id="A0A448D721"/>
<dbReference type="EMBL" id="LR134313">
    <property type="protein sequence ID" value="VEF00390.1"/>
    <property type="molecule type" value="Genomic_DNA"/>
</dbReference>